<dbReference type="PANTHER" id="PTHR43409:SF7">
    <property type="entry name" value="BLL1977 PROTEIN"/>
    <property type="match status" value="1"/>
</dbReference>
<dbReference type="InterPro" id="IPR051198">
    <property type="entry name" value="BchE-like"/>
</dbReference>
<gene>
    <name evidence="10" type="ordered locus">Dalk_2158</name>
</gene>
<keyword evidence="11" id="KW-1185">Reference proteome</keyword>
<dbReference type="InterPro" id="IPR036724">
    <property type="entry name" value="Cobalamin-bd_sf"/>
</dbReference>
<dbReference type="Pfam" id="PF02310">
    <property type="entry name" value="B12-binding"/>
    <property type="match status" value="1"/>
</dbReference>
<sequence length="493" mass="57610">MRLAFVFNPFSYKLHEENLRIVQRYFGLFPPLSMSWVAGIAERAGHDVTFIDARTLRLTPDEVVARLKAFRPDMVGFMMTTYMFRETLQWIRHVKENLPRVRVIVGGYNLRVYPEESVMPPEIDYGCFNSAYYTVPGLLEALENNHDLSDVPGLIYKQGTKVIQTEYGPEPHFNDYPNPARHLLPNELYAEFPTERKNFTVMVTSKGCPMNCLFCEARSTPYNPRSIQTVVDEIQECYDVHGVREIDIFDYEFLVDRKRAMGICEEIIRRDLDILWACRARIDSLDEDLLARMKESGCGRVYLGIESGLQEMLDRVNKGITIEQVRRAVDMTKAHGIKTLGFFMTGLPGETRQTVKETLKFATSLGLDYVQFSKTTAKPLTSMWHDMVKESGYDYWKEYILGNAEEAPLPRPWTELSNDEIDRLTKKAYQKFHSRPFFLLKHALAVRSFDEFKRKFLAWLEMQFRQEAVSRPDEHFVAYEENRRKRKKLRKKS</sequence>
<evidence type="ECO:0000256" key="1">
    <source>
        <dbReference type="ARBA" id="ARBA00001966"/>
    </source>
</evidence>
<keyword evidence="6" id="KW-0408">Iron</keyword>
<evidence type="ECO:0000256" key="6">
    <source>
        <dbReference type="ARBA" id="ARBA00023004"/>
    </source>
</evidence>
<name>B8FF35_DESAL</name>
<dbReference type="CDD" id="cd01335">
    <property type="entry name" value="Radical_SAM"/>
    <property type="match status" value="1"/>
</dbReference>
<keyword evidence="2" id="KW-0489">Methyltransferase</keyword>
<dbReference type="InterPro" id="IPR023404">
    <property type="entry name" value="rSAM_horseshoe"/>
</dbReference>
<dbReference type="GO" id="GO:0051539">
    <property type="term" value="F:4 iron, 4 sulfur cluster binding"/>
    <property type="evidence" value="ECO:0007669"/>
    <property type="project" value="UniProtKB-KW"/>
</dbReference>
<dbReference type="PROSITE" id="PS51332">
    <property type="entry name" value="B12_BINDING"/>
    <property type="match status" value="1"/>
</dbReference>
<evidence type="ECO:0000259" key="8">
    <source>
        <dbReference type="PROSITE" id="PS51332"/>
    </source>
</evidence>
<evidence type="ECO:0000256" key="2">
    <source>
        <dbReference type="ARBA" id="ARBA00022603"/>
    </source>
</evidence>
<dbReference type="eggNOG" id="COG1032">
    <property type="taxonomic scope" value="Bacteria"/>
</dbReference>
<keyword evidence="4" id="KW-0949">S-adenosyl-L-methionine</keyword>
<dbReference type="RefSeq" id="WP_015946927.1">
    <property type="nucleotide sequence ID" value="NC_011768.1"/>
</dbReference>
<keyword evidence="3" id="KW-0808">Transferase</keyword>
<evidence type="ECO:0000256" key="5">
    <source>
        <dbReference type="ARBA" id="ARBA00022723"/>
    </source>
</evidence>
<organism evidence="10 11">
    <name type="scientific">Desulfatibacillum aliphaticivorans</name>
    <dbReference type="NCBI Taxonomy" id="218208"/>
    <lineage>
        <taxon>Bacteria</taxon>
        <taxon>Pseudomonadati</taxon>
        <taxon>Thermodesulfobacteriota</taxon>
        <taxon>Desulfobacteria</taxon>
        <taxon>Desulfobacterales</taxon>
        <taxon>Desulfatibacillaceae</taxon>
        <taxon>Desulfatibacillum</taxon>
    </lineage>
</organism>
<dbReference type="Gene3D" id="3.80.30.20">
    <property type="entry name" value="tm_1862 like domain"/>
    <property type="match status" value="1"/>
</dbReference>
<dbReference type="SMART" id="SM00729">
    <property type="entry name" value="Elp3"/>
    <property type="match status" value="1"/>
</dbReference>
<feature type="domain" description="Radical SAM core" evidence="9">
    <location>
        <begin position="193"/>
        <end position="410"/>
    </location>
</feature>
<dbReference type="KEGG" id="dal:Dalk_2158"/>
<dbReference type="PANTHER" id="PTHR43409">
    <property type="entry name" value="ANAEROBIC MAGNESIUM-PROTOPORPHYRIN IX MONOMETHYL ESTER CYCLASE-RELATED"/>
    <property type="match status" value="1"/>
</dbReference>
<comment type="cofactor">
    <cofactor evidence="1">
        <name>[4Fe-4S] cluster</name>
        <dbReference type="ChEBI" id="CHEBI:49883"/>
    </cofactor>
</comment>
<dbReference type="SFLD" id="SFLDG01123">
    <property type="entry name" value="methyltransferase_(Class_B)"/>
    <property type="match status" value="1"/>
</dbReference>
<dbReference type="CDD" id="cd02068">
    <property type="entry name" value="radical_SAM_B12_BD"/>
    <property type="match status" value="1"/>
</dbReference>
<proteinExistence type="predicted"/>
<dbReference type="Proteomes" id="UP000000739">
    <property type="component" value="Chromosome"/>
</dbReference>
<dbReference type="SUPFAM" id="SSF102114">
    <property type="entry name" value="Radical SAM enzymes"/>
    <property type="match status" value="1"/>
</dbReference>
<evidence type="ECO:0000256" key="4">
    <source>
        <dbReference type="ARBA" id="ARBA00022691"/>
    </source>
</evidence>
<dbReference type="EMBL" id="CP001322">
    <property type="protein sequence ID" value="ACL03852.1"/>
    <property type="molecule type" value="Genomic_DNA"/>
</dbReference>
<dbReference type="AlphaFoldDB" id="B8FF35"/>
<dbReference type="SFLD" id="SFLDS00029">
    <property type="entry name" value="Radical_SAM"/>
    <property type="match status" value="1"/>
</dbReference>
<feature type="domain" description="B12-binding" evidence="8">
    <location>
        <begin position="17"/>
        <end position="149"/>
    </location>
</feature>
<dbReference type="InterPro" id="IPR058240">
    <property type="entry name" value="rSAM_sf"/>
</dbReference>
<dbReference type="SUPFAM" id="SSF52242">
    <property type="entry name" value="Cobalamin (vitamin B12)-binding domain"/>
    <property type="match status" value="1"/>
</dbReference>
<evidence type="ECO:0000259" key="9">
    <source>
        <dbReference type="PROSITE" id="PS51918"/>
    </source>
</evidence>
<dbReference type="InterPro" id="IPR007197">
    <property type="entry name" value="rSAM"/>
</dbReference>
<dbReference type="HOGENOM" id="CLU_021572_4_3_7"/>
<dbReference type="InterPro" id="IPR006158">
    <property type="entry name" value="Cobalamin-bd"/>
</dbReference>
<dbReference type="Pfam" id="PF04055">
    <property type="entry name" value="Radical_SAM"/>
    <property type="match status" value="1"/>
</dbReference>
<dbReference type="InterPro" id="IPR006638">
    <property type="entry name" value="Elp3/MiaA/NifB-like_rSAM"/>
</dbReference>
<keyword evidence="5" id="KW-0479">Metal-binding</keyword>
<dbReference type="Gene3D" id="3.40.50.280">
    <property type="entry name" value="Cobalamin-binding domain"/>
    <property type="match status" value="1"/>
</dbReference>
<reference evidence="10 11" key="1">
    <citation type="journal article" date="2012" name="Environ. Microbiol.">
        <title>The genome sequence of Desulfatibacillum alkenivorans AK-01: a blueprint for anaerobic alkane oxidation.</title>
        <authorList>
            <person name="Callaghan A.V."/>
            <person name="Morris B.E."/>
            <person name="Pereira I.A."/>
            <person name="McInerney M.J."/>
            <person name="Austin R.N."/>
            <person name="Groves J.T."/>
            <person name="Kukor J.J."/>
            <person name="Suflita J.M."/>
            <person name="Young L.Y."/>
            <person name="Zylstra G.J."/>
            <person name="Wawrik B."/>
        </authorList>
    </citation>
    <scope>NUCLEOTIDE SEQUENCE [LARGE SCALE GENOMIC DNA]</scope>
    <source>
        <strain evidence="10 11">AK-01</strain>
    </source>
</reference>
<accession>B8FF35</accession>
<protein>
    <submittedName>
        <fullName evidence="10">Radical SAM domain protein</fullName>
    </submittedName>
</protein>
<dbReference type="PROSITE" id="PS51918">
    <property type="entry name" value="RADICAL_SAM"/>
    <property type="match status" value="1"/>
</dbReference>
<evidence type="ECO:0000256" key="7">
    <source>
        <dbReference type="ARBA" id="ARBA00023014"/>
    </source>
</evidence>
<dbReference type="SFLD" id="SFLDG01082">
    <property type="entry name" value="B12-binding_domain_containing"/>
    <property type="match status" value="1"/>
</dbReference>
<dbReference type="GO" id="GO:0046872">
    <property type="term" value="F:metal ion binding"/>
    <property type="evidence" value="ECO:0007669"/>
    <property type="project" value="UniProtKB-KW"/>
</dbReference>
<keyword evidence="7" id="KW-0411">Iron-sulfur</keyword>
<evidence type="ECO:0000313" key="10">
    <source>
        <dbReference type="EMBL" id="ACL03852.1"/>
    </source>
</evidence>
<dbReference type="GO" id="GO:0031419">
    <property type="term" value="F:cobalamin binding"/>
    <property type="evidence" value="ECO:0007669"/>
    <property type="project" value="InterPro"/>
</dbReference>
<evidence type="ECO:0000256" key="3">
    <source>
        <dbReference type="ARBA" id="ARBA00022679"/>
    </source>
</evidence>
<dbReference type="GO" id="GO:0003824">
    <property type="term" value="F:catalytic activity"/>
    <property type="evidence" value="ECO:0007669"/>
    <property type="project" value="InterPro"/>
</dbReference>
<dbReference type="InterPro" id="IPR034466">
    <property type="entry name" value="Methyltransferase_Class_B"/>
</dbReference>
<evidence type="ECO:0000313" key="11">
    <source>
        <dbReference type="Proteomes" id="UP000000739"/>
    </source>
</evidence>